<keyword evidence="8" id="KW-0234">DNA repair</keyword>
<evidence type="ECO:0000256" key="1">
    <source>
        <dbReference type="ARBA" id="ARBA00004123"/>
    </source>
</evidence>
<sequence length="522" mass="57034">MTAPEPNPQPQLGTRANRRVSKSTASTLKCVAVTVSLEVLRAHGEPTEEMDLDQLDLNPRITAAVKKGRLKSVKEVLCYSGPDLQRLTSLPTHDVQHLLRAAALHLRGSHVLTALQLFQQRERFPEQHQRLSLGCPVLDQFLGGGLPLEGITDLAGCSSAGKTQLALQLCLTVQFPRQYGGLEAEDWWKVKLYSGCGEEAGAPADPAVVTQLQRGTSPLHQAHRAREPVDSKSPSIVYGKDFSAEALASPLRAYSPQTQGFLLVAQLFSAAGSGWPSDRSCSRGRGYIWLHDHGSVSSPCAHQCSGFPGAVYICTEDVFPSKRLWQLIEKQQQLRTDVPGEVVQKIKFGNHIFIEHAADVDTLLECVSKRVPILLSRGMARLVVVDSVAAPFRCEYDVQALATRAKHLRSLGATLRRLSSTFRSPVLCINQVTEMVEEQESMPRPLGAWDEHLSPALGITWADQLLMRLMVDRVHEDGATMGLPGSPARTLRVLFAPHLPLSSCCYTVSGEGIRGIPGTESC</sequence>
<dbReference type="GO" id="GO:0033065">
    <property type="term" value="C:Rad51C-XRCC3 complex"/>
    <property type="evidence" value="ECO:0007669"/>
    <property type="project" value="TreeGrafter"/>
</dbReference>
<dbReference type="Pfam" id="PF26169">
    <property type="entry name" value="HHH_XRCC3_RpoA"/>
    <property type="match status" value="1"/>
</dbReference>
<feature type="region of interest" description="Disordered" evidence="10">
    <location>
        <begin position="1"/>
        <end position="21"/>
    </location>
</feature>
<dbReference type="GO" id="GO:0005657">
    <property type="term" value="C:replication fork"/>
    <property type="evidence" value="ECO:0007669"/>
    <property type="project" value="TreeGrafter"/>
</dbReference>
<evidence type="ECO:0000256" key="10">
    <source>
        <dbReference type="SAM" id="MobiDB-lite"/>
    </source>
</evidence>
<dbReference type="GO" id="GO:0005524">
    <property type="term" value="F:ATP binding"/>
    <property type="evidence" value="ECO:0007669"/>
    <property type="project" value="UniProtKB-KW"/>
</dbReference>
<comment type="subcellular location">
    <subcellularLocation>
        <location evidence="1">Nucleus</location>
    </subcellularLocation>
</comment>
<keyword evidence="13" id="KW-1185">Reference proteome</keyword>
<keyword evidence="4" id="KW-0227">DNA damage</keyword>
<evidence type="ECO:0000256" key="3">
    <source>
        <dbReference type="ARBA" id="ARBA00022741"/>
    </source>
</evidence>
<keyword evidence="9" id="KW-0539">Nucleus</keyword>
<dbReference type="Proteomes" id="UP001488838">
    <property type="component" value="Unassembled WGS sequence"/>
</dbReference>
<dbReference type="InterPro" id="IPR020588">
    <property type="entry name" value="RecA_ATP-bd"/>
</dbReference>
<keyword evidence="5" id="KW-0067">ATP-binding</keyword>
<feature type="domain" description="RecA family profile 1" evidence="11">
    <location>
        <begin position="127"/>
        <end position="432"/>
    </location>
</feature>
<organism evidence="12 13">
    <name type="scientific">Myodes glareolus</name>
    <name type="common">Bank vole</name>
    <name type="synonym">Clethrionomys glareolus</name>
    <dbReference type="NCBI Taxonomy" id="447135"/>
    <lineage>
        <taxon>Eukaryota</taxon>
        <taxon>Metazoa</taxon>
        <taxon>Chordata</taxon>
        <taxon>Craniata</taxon>
        <taxon>Vertebrata</taxon>
        <taxon>Euteleostomi</taxon>
        <taxon>Mammalia</taxon>
        <taxon>Eutheria</taxon>
        <taxon>Euarchontoglires</taxon>
        <taxon>Glires</taxon>
        <taxon>Rodentia</taxon>
        <taxon>Myomorpha</taxon>
        <taxon>Muroidea</taxon>
        <taxon>Cricetidae</taxon>
        <taxon>Arvicolinae</taxon>
        <taxon>Myodes</taxon>
    </lineage>
</organism>
<evidence type="ECO:0000256" key="5">
    <source>
        <dbReference type="ARBA" id="ARBA00022840"/>
    </source>
</evidence>
<dbReference type="GO" id="GO:0000400">
    <property type="term" value="F:four-way junction DNA binding"/>
    <property type="evidence" value="ECO:0007669"/>
    <property type="project" value="TreeGrafter"/>
</dbReference>
<evidence type="ECO:0000256" key="8">
    <source>
        <dbReference type="ARBA" id="ARBA00023204"/>
    </source>
</evidence>
<evidence type="ECO:0000313" key="12">
    <source>
        <dbReference type="EMBL" id="KAK7805890.1"/>
    </source>
</evidence>
<dbReference type="InterPro" id="IPR013632">
    <property type="entry name" value="Rad51_C"/>
</dbReference>
<dbReference type="InterPro" id="IPR047348">
    <property type="entry name" value="XRCC3-like_C"/>
</dbReference>
<name>A0AAW0HUX3_MYOGA</name>
<evidence type="ECO:0000259" key="11">
    <source>
        <dbReference type="PROSITE" id="PS50162"/>
    </source>
</evidence>
<proteinExistence type="inferred from homology"/>
<dbReference type="PANTHER" id="PTHR46487:SF1">
    <property type="entry name" value="DNA REPAIR PROTEIN XRCC3"/>
    <property type="match status" value="1"/>
</dbReference>
<keyword evidence="3" id="KW-0547">Nucleotide-binding</keyword>
<protein>
    <recommendedName>
        <fullName evidence="11">RecA family profile 1 domain-containing protein</fullName>
    </recommendedName>
</protein>
<dbReference type="PANTHER" id="PTHR46487">
    <property type="entry name" value="DNA REPAIR PROTEIN XRCC3"/>
    <property type="match status" value="1"/>
</dbReference>
<dbReference type="GO" id="GO:0045003">
    <property type="term" value="P:double-strand break repair via synthesis-dependent strand annealing"/>
    <property type="evidence" value="ECO:0007669"/>
    <property type="project" value="TreeGrafter"/>
</dbReference>
<dbReference type="GO" id="GO:0071140">
    <property type="term" value="P:resolution of mitotic recombination intermediates"/>
    <property type="evidence" value="ECO:0007669"/>
    <property type="project" value="TreeGrafter"/>
</dbReference>
<dbReference type="GO" id="GO:0090656">
    <property type="term" value="P:t-circle formation"/>
    <property type="evidence" value="ECO:0007669"/>
    <property type="project" value="TreeGrafter"/>
</dbReference>
<evidence type="ECO:0000313" key="13">
    <source>
        <dbReference type="Proteomes" id="UP001488838"/>
    </source>
</evidence>
<evidence type="ECO:0000256" key="9">
    <source>
        <dbReference type="ARBA" id="ARBA00023242"/>
    </source>
</evidence>
<keyword evidence="6" id="KW-0238">DNA-binding</keyword>
<dbReference type="SUPFAM" id="SSF52540">
    <property type="entry name" value="P-loop containing nucleoside triphosphate hydrolases"/>
    <property type="match status" value="1"/>
</dbReference>
<evidence type="ECO:0000256" key="6">
    <source>
        <dbReference type="ARBA" id="ARBA00023125"/>
    </source>
</evidence>
<dbReference type="Gene3D" id="3.40.50.300">
    <property type="entry name" value="P-loop containing nucleotide triphosphate hydrolases"/>
    <property type="match status" value="1"/>
</dbReference>
<dbReference type="InterPro" id="IPR027417">
    <property type="entry name" value="P-loop_NTPase"/>
</dbReference>
<evidence type="ECO:0000256" key="7">
    <source>
        <dbReference type="ARBA" id="ARBA00023172"/>
    </source>
</evidence>
<comment type="similarity">
    <text evidence="2">Belongs to the RecA family. RAD51 subfamily.</text>
</comment>
<dbReference type="AlphaFoldDB" id="A0AAW0HUX3"/>
<dbReference type="GO" id="GO:0000722">
    <property type="term" value="P:telomere maintenance via recombination"/>
    <property type="evidence" value="ECO:0007669"/>
    <property type="project" value="TreeGrafter"/>
</dbReference>
<dbReference type="EMBL" id="JBBHLL010000323">
    <property type="protein sequence ID" value="KAK7805890.1"/>
    <property type="molecule type" value="Genomic_DNA"/>
</dbReference>
<dbReference type="PROSITE" id="PS50162">
    <property type="entry name" value="RECA_2"/>
    <property type="match status" value="1"/>
</dbReference>
<gene>
    <name evidence="12" type="ORF">U0070_009104</name>
</gene>
<accession>A0AAW0HUX3</accession>
<dbReference type="InterPro" id="IPR058766">
    <property type="entry name" value="HHH_XRCC3_RAD51B"/>
</dbReference>
<keyword evidence="7" id="KW-0233">DNA recombination</keyword>
<dbReference type="CDD" id="cd19491">
    <property type="entry name" value="XRCC3"/>
    <property type="match status" value="1"/>
</dbReference>
<dbReference type="Pfam" id="PF08423">
    <property type="entry name" value="Rad51"/>
    <property type="match status" value="2"/>
</dbReference>
<comment type="caution">
    <text evidence="12">The sequence shown here is derived from an EMBL/GenBank/DDBJ whole genome shotgun (WGS) entry which is preliminary data.</text>
</comment>
<evidence type="ECO:0000256" key="4">
    <source>
        <dbReference type="ARBA" id="ARBA00022763"/>
    </source>
</evidence>
<reference evidence="12 13" key="1">
    <citation type="journal article" date="2023" name="bioRxiv">
        <title>Conserved and derived expression patterns and positive selection on dental genes reveal complex evolutionary context of ever-growing rodent molars.</title>
        <authorList>
            <person name="Calamari Z.T."/>
            <person name="Song A."/>
            <person name="Cohen E."/>
            <person name="Akter M."/>
            <person name="Roy R.D."/>
            <person name="Hallikas O."/>
            <person name="Christensen M.M."/>
            <person name="Li P."/>
            <person name="Marangoni P."/>
            <person name="Jernvall J."/>
            <person name="Klein O.D."/>
        </authorList>
    </citation>
    <scope>NUCLEOTIDE SEQUENCE [LARGE SCALE GENOMIC DNA]</scope>
    <source>
        <strain evidence="12">V071</strain>
    </source>
</reference>
<evidence type="ECO:0000256" key="2">
    <source>
        <dbReference type="ARBA" id="ARBA00007095"/>
    </source>
</evidence>
<dbReference type="GO" id="GO:0140664">
    <property type="term" value="F:ATP-dependent DNA damage sensor activity"/>
    <property type="evidence" value="ECO:0007669"/>
    <property type="project" value="InterPro"/>
</dbReference>